<dbReference type="InterPro" id="IPR011076">
    <property type="entry name" value="Malate_synth_sf"/>
</dbReference>
<dbReference type="SUPFAM" id="SSF51645">
    <property type="entry name" value="Malate synthase G"/>
    <property type="match status" value="1"/>
</dbReference>
<accession>A0A919BL30</accession>
<comment type="caution">
    <text evidence="2">The sequence shown here is derived from an EMBL/GenBank/DDBJ whole genome shotgun (WGS) entry which is preliminary data.</text>
</comment>
<protein>
    <recommendedName>
        <fullName evidence="1">Malate synthase G alpha-beta insertion domain-containing protein</fullName>
    </recommendedName>
</protein>
<dbReference type="InterPro" id="IPR006253">
    <property type="entry name" value="Malate_synthG"/>
</dbReference>
<dbReference type="Proteomes" id="UP000623842">
    <property type="component" value="Unassembled WGS sequence"/>
</dbReference>
<dbReference type="PANTHER" id="PTHR42739:SF1">
    <property type="entry name" value="MALATE SYNTHASE G"/>
    <property type="match status" value="1"/>
</dbReference>
<reference evidence="2" key="2">
    <citation type="submission" date="2020-09" db="EMBL/GenBank/DDBJ databases">
        <authorList>
            <person name="Sun Q."/>
            <person name="Kim S."/>
        </authorList>
    </citation>
    <scope>NUCLEOTIDE SEQUENCE</scope>
    <source>
        <strain evidence="2">KCTC 42731</strain>
    </source>
</reference>
<organism evidence="2 3">
    <name type="scientific">Thalassotalea marina</name>
    <dbReference type="NCBI Taxonomy" id="1673741"/>
    <lineage>
        <taxon>Bacteria</taxon>
        <taxon>Pseudomonadati</taxon>
        <taxon>Pseudomonadota</taxon>
        <taxon>Gammaproteobacteria</taxon>
        <taxon>Alteromonadales</taxon>
        <taxon>Colwelliaceae</taxon>
        <taxon>Thalassotalea</taxon>
    </lineage>
</organism>
<dbReference type="GO" id="GO:0000287">
    <property type="term" value="F:magnesium ion binding"/>
    <property type="evidence" value="ECO:0007669"/>
    <property type="project" value="TreeGrafter"/>
</dbReference>
<keyword evidence="3" id="KW-1185">Reference proteome</keyword>
<evidence type="ECO:0000313" key="3">
    <source>
        <dbReference type="Proteomes" id="UP000623842"/>
    </source>
</evidence>
<evidence type="ECO:0000313" key="2">
    <source>
        <dbReference type="EMBL" id="GHF96439.1"/>
    </source>
</evidence>
<dbReference type="GO" id="GO:0006097">
    <property type="term" value="P:glyoxylate cycle"/>
    <property type="evidence" value="ECO:0007669"/>
    <property type="project" value="InterPro"/>
</dbReference>
<dbReference type="Pfam" id="PF20658">
    <property type="entry name" value="MSG_insertion"/>
    <property type="match status" value="1"/>
</dbReference>
<evidence type="ECO:0000259" key="1">
    <source>
        <dbReference type="Pfam" id="PF20658"/>
    </source>
</evidence>
<dbReference type="EMBL" id="BNCK01000005">
    <property type="protein sequence ID" value="GHF96439.1"/>
    <property type="molecule type" value="Genomic_DNA"/>
</dbReference>
<dbReference type="AlphaFoldDB" id="A0A919BL30"/>
<feature type="domain" description="Malate synthase G alpha-beta insertion" evidence="1">
    <location>
        <begin position="40"/>
        <end position="104"/>
    </location>
</feature>
<dbReference type="PANTHER" id="PTHR42739">
    <property type="entry name" value="MALATE SYNTHASE G"/>
    <property type="match status" value="1"/>
</dbReference>
<dbReference type="Gene3D" id="2.170.170.11">
    <property type="entry name" value="Malate synthase G - maily-beta sub-domain"/>
    <property type="match status" value="1"/>
</dbReference>
<dbReference type="InterPro" id="IPR048357">
    <property type="entry name" value="MSG_insertion"/>
</dbReference>
<sequence>MNIAMNSTKTSNLHDLDRFITSEINLIDEQQKQCQLALTDYAVNFLDKVFPLTNGSHQQVASYVVYYHHLLAFFPDGSQSGLVDTKQFKGLCGHKEQPDALLLQADGRYVEVTFHRQGDSNQAMPAQIDDIQIEANEQDTENGRQWFSMLKLNRDMMLATPTCHQDFKPEGKSFTSTSGDEITL</sequence>
<reference evidence="2" key="1">
    <citation type="journal article" date="2014" name="Int. J. Syst. Evol. Microbiol.">
        <title>Complete genome sequence of Corynebacterium casei LMG S-19264T (=DSM 44701T), isolated from a smear-ripened cheese.</title>
        <authorList>
            <consortium name="US DOE Joint Genome Institute (JGI-PGF)"/>
            <person name="Walter F."/>
            <person name="Albersmeier A."/>
            <person name="Kalinowski J."/>
            <person name="Ruckert C."/>
        </authorList>
    </citation>
    <scope>NUCLEOTIDE SEQUENCE</scope>
    <source>
        <strain evidence="2">KCTC 42731</strain>
    </source>
</reference>
<name>A0A919BL30_9GAMM</name>
<proteinExistence type="predicted"/>
<dbReference type="RefSeq" id="WP_229854709.1">
    <property type="nucleotide sequence ID" value="NZ_BNCK01000005.1"/>
</dbReference>
<gene>
    <name evidence="2" type="ORF">GCM10017161_26000</name>
</gene>
<dbReference type="GO" id="GO:0004474">
    <property type="term" value="F:malate synthase activity"/>
    <property type="evidence" value="ECO:0007669"/>
    <property type="project" value="InterPro"/>
</dbReference>
<dbReference type="GO" id="GO:0009436">
    <property type="term" value="P:glyoxylate catabolic process"/>
    <property type="evidence" value="ECO:0007669"/>
    <property type="project" value="TreeGrafter"/>
</dbReference>
<dbReference type="GO" id="GO:0005829">
    <property type="term" value="C:cytosol"/>
    <property type="evidence" value="ECO:0007669"/>
    <property type="project" value="TreeGrafter"/>
</dbReference>